<feature type="region of interest" description="Disordered" evidence="1">
    <location>
        <begin position="88"/>
        <end position="112"/>
    </location>
</feature>
<dbReference type="EMBL" id="JBANAX010000926">
    <property type="protein sequence ID" value="KAL1188330.1"/>
    <property type="molecule type" value="Genomic_DNA"/>
</dbReference>
<evidence type="ECO:0000313" key="3">
    <source>
        <dbReference type="EMBL" id="KAL1214636.1"/>
    </source>
</evidence>
<comment type="caution">
    <text evidence="2">The sequence shown here is derived from an EMBL/GenBank/DDBJ whole genome shotgun (WGS) entry which is preliminary data.</text>
</comment>
<evidence type="ECO:0000313" key="4">
    <source>
        <dbReference type="Proteomes" id="UP001558713"/>
    </source>
</evidence>
<dbReference type="AlphaFoldDB" id="A0ABD0Z0U5"/>
<accession>A0ABD0Z0U5</accession>
<dbReference type="EMBL" id="JBANAX010000307">
    <property type="protein sequence ID" value="KAL1214636.1"/>
    <property type="molecule type" value="Genomic_DNA"/>
</dbReference>
<reference evidence="2 4" key="1">
    <citation type="submission" date="2024-04" db="EMBL/GenBank/DDBJ databases">
        <title>Genome assembly C_amara_ONT_v2.</title>
        <authorList>
            <person name="Yant L."/>
            <person name="Moore C."/>
            <person name="Slenker M."/>
        </authorList>
    </citation>
    <scope>NUCLEOTIDE SEQUENCE [LARGE SCALE GENOMIC DNA]</scope>
    <source>
        <tissue evidence="2">Leaf</tissue>
    </source>
</reference>
<evidence type="ECO:0000256" key="1">
    <source>
        <dbReference type="SAM" id="MobiDB-lite"/>
    </source>
</evidence>
<dbReference type="Proteomes" id="UP001558713">
    <property type="component" value="Unassembled WGS sequence"/>
</dbReference>
<proteinExistence type="predicted"/>
<keyword evidence="4" id="KW-1185">Reference proteome</keyword>
<evidence type="ECO:0000313" key="2">
    <source>
        <dbReference type="EMBL" id="KAL1188330.1"/>
    </source>
</evidence>
<protein>
    <submittedName>
        <fullName evidence="2">Sister chromatid cohesion 1 protein 3</fullName>
    </submittedName>
</protein>
<organism evidence="2 4">
    <name type="scientific">Cardamine amara subsp. amara</name>
    <dbReference type="NCBI Taxonomy" id="228776"/>
    <lineage>
        <taxon>Eukaryota</taxon>
        <taxon>Viridiplantae</taxon>
        <taxon>Streptophyta</taxon>
        <taxon>Embryophyta</taxon>
        <taxon>Tracheophyta</taxon>
        <taxon>Spermatophyta</taxon>
        <taxon>Magnoliopsida</taxon>
        <taxon>eudicotyledons</taxon>
        <taxon>Gunneridae</taxon>
        <taxon>Pentapetalae</taxon>
        <taxon>rosids</taxon>
        <taxon>malvids</taxon>
        <taxon>Brassicales</taxon>
        <taxon>Brassicaceae</taxon>
        <taxon>Cardamineae</taxon>
        <taxon>Cardamine</taxon>
    </lineage>
</organism>
<name>A0ABD0Z0U5_CARAN</name>
<gene>
    <name evidence="3" type="ORF">V5N11_026544</name>
    <name evidence="2" type="ORF">V5N11_031707</name>
</gene>
<sequence length="112" mass="12790">MNHREFDNHLLEDMITLTDQIPTGIDPYVAIRFDKEDIISPMDIDQSTVPVNEHLGETDVEMAHETRPNNELGDFNVSLYTRTYVPRPSNNLKEALNPSTEGSNATWKCSRD</sequence>